<name>A0A7X9P0Q5_9BACT</name>
<evidence type="ECO:0000256" key="2">
    <source>
        <dbReference type="ARBA" id="ARBA00008653"/>
    </source>
</evidence>
<evidence type="ECO:0000259" key="18">
    <source>
        <dbReference type="PROSITE" id="PS51447"/>
    </source>
</evidence>
<evidence type="ECO:0000259" key="19">
    <source>
        <dbReference type="PROSITE" id="PS51483"/>
    </source>
</evidence>
<dbReference type="NCBIfam" id="NF045760">
    <property type="entry name" value="YtpR"/>
    <property type="match status" value="1"/>
</dbReference>
<dbReference type="FunFam" id="2.40.50.140:FF:000045">
    <property type="entry name" value="Phenylalanine--tRNA ligase beta subunit"/>
    <property type="match status" value="1"/>
</dbReference>
<dbReference type="Gene3D" id="3.30.56.10">
    <property type="match status" value="2"/>
</dbReference>
<keyword evidence="10 15" id="KW-0460">Magnesium</keyword>
<organism evidence="20 21">
    <name type="scientific">Flammeovirga aprica JL-4</name>
    <dbReference type="NCBI Taxonomy" id="694437"/>
    <lineage>
        <taxon>Bacteria</taxon>
        <taxon>Pseudomonadati</taxon>
        <taxon>Bacteroidota</taxon>
        <taxon>Cytophagia</taxon>
        <taxon>Cytophagales</taxon>
        <taxon>Flammeovirgaceae</taxon>
        <taxon>Flammeovirga</taxon>
    </lineage>
</organism>
<dbReference type="InterPro" id="IPR045864">
    <property type="entry name" value="aa-tRNA-synth_II/BPL/LPL"/>
</dbReference>
<feature type="binding site" evidence="15">
    <location>
        <position position="474"/>
    </location>
    <ligand>
        <name>Mg(2+)</name>
        <dbReference type="ChEBI" id="CHEBI:18420"/>
        <note>shared with alpha subunit</note>
    </ligand>
</feature>
<keyword evidence="4 15" id="KW-0963">Cytoplasm</keyword>
<dbReference type="Pfam" id="PF17759">
    <property type="entry name" value="tRNA_synthFbeta"/>
    <property type="match status" value="1"/>
</dbReference>
<dbReference type="FunFam" id="3.30.70.380:FF:000001">
    <property type="entry name" value="Phenylalanine--tRNA ligase beta subunit"/>
    <property type="match status" value="1"/>
</dbReference>
<dbReference type="Gene3D" id="3.30.930.10">
    <property type="entry name" value="Bira Bifunctional Protein, Domain 2"/>
    <property type="match status" value="1"/>
</dbReference>
<dbReference type="GO" id="GO:0000049">
    <property type="term" value="F:tRNA binding"/>
    <property type="evidence" value="ECO:0007669"/>
    <property type="project" value="UniProtKB-UniRule"/>
</dbReference>
<dbReference type="InterPro" id="IPR005146">
    <property type="entry name" value="B3/B4_tRNA-bd"/>
</dbReference>
<evidence type="ECO:0000256" key="4">
    <source>
        <dbReference type="ARBA" id="ARBA00022490"/>
    </source>
</evidence>
<dbReference type="EMBL" id="JABANE010000010">
    <property type="protein sequence ID" value="NME67416.1"/>
    <property type="molecule type" value="Genomic_DNA"/>
</dbReference>
<evidence type="ECO:0000256" key="13">
    <source>
        <dbReference type="ARBA" id="ARBA00023146"/>
    </source>
</evidence>
<keyword evidence="6 15" id="KW-0436">Ligase</keyword>
<evidence type="ECO:0000256" key="15">
    <source>
        <dbReference type="HAMAP-Rule" id="MF_00283"/>
    </source>
</evidence>
<protein>
    <recommendedName>
        <fullName evidence="15">Phenylalanine--tRNA ligase beta subunit</fullName>
        <ecNumber evidence="15">6.1.1.20</ecNumber>
    </recommendedName>
    <alternativeName>
        <fullName evidence="15">Phenylalanyl-tRNA synthetase beta subunit</fullName>
        <shortName evidence="15">PheRS</shortName>
    </alternativeName>
</protein>
<keyword evidence="8 15" id="KW-0547">Nucleotide-binding</keyword>
<evidence type="ECO:0000256" key="10">
    <source>
        <dbReference type="ARBA" id="ARBA00022842"/>
    </source>
</evidence>
<dbReference type="SUPFAM" id="SSF54991">
    <property type="entry name" value="Anticodon-binding domain of PheRS"/>
    <property type="match status" value="1"/>
</dbReference>
<comment type="caution">
    <text evidence="20">The sequence shown here is derived from an EMBL/GenBank/DDBJ whole genome shotgun (WGS) entry which is preliminary data.</text>
</comment>
<keyword evidence="12 15" id="KW-0648">Protein biosynthesis</keyword>
<dbReference type="SUPFAM" id="SSF55681">
    <property type="entry name" value="Class II aaRS and biotin synthetases"/>
    <property type="match status" value="1"/>
</dbReference>
<dbReference type="PANTHER" id="PTHR10947">
    <property type="entry name" value="PHENYLALANYL-TRNA SYNTHETASE BETA CHAIN AND LEUCINE-RICH REPEAT-CONTAINING PROTEIN 47"/>
    <property type="match status" value="1"/>
</dbReference>
<dbReference type="SMART" id="SM00873">
    <property type="entry name" value="B3_4"/>
    <property type="match status" value="1"/>
</dbReference>
<evidence type="ECO:0000259" key="17">
    <source>
        <dbReference type="PROSITE" id="PS50886"/>
    </source>
</evidence>
<evidence type="ECO:0000256" key="6">
    <source>
        <dbReference type="ARBA" id="ARBA00022598"/>
    </source>
</evidence>
<dbReference type="FunFam" id="3.50.40.10:FF:000001">
    <property type="entry name" value="Phenylalanine--tRNA ligase beta subunit"/>
    <property type="match status" value="1"/>
</dbReference>
<dbReference type="EC" id="6.1.1.20" evidence="15"/>
<dbReference type="HAMAP" id="MF_00283">
    <property type="entry name" value="Phe_tRNA_synth_beta1"/>
    <property type="match status" value="1"/>
</dbReference>
<dbReference type="Pfam" id="PF03483">
    <property type="entry name" value="B3_4"/>
    <property type="match status" value="1"/>
</dbReference>
<feature type="domain" description="FDX-ACB" evidence="18">
    <location>
        <begin position="715"/>
        <end position="808"/>
    </location>
</feature>
<reference evidence="20 21" key="1">
    <citation type="submission" date="2020-04" db="EMBL/GenBank/DDBJ databases">
        <title>Flammeovirga sp. SR4, a novel species isolated from seawater.</title>
        <authorList>
            <person name="Wang X."/>
        </authorList>
    </citation>
    <scope>NUCLEOTIDE SEQUENCE [LARGE SCALE GENOMIC DNA]</scope>
    <source>
        <strain evidence="20 21">ATCC 23126</strain>
    </source>
</reference>
<dbReference type="GO" id="GO:0006432">
    <property type="term" value="P:phenylalanyl-tRNA aminoacylation"/>
    <property type="evidence" value="ECO:0007669"/>
    <property type="project" value="UniProtKB-UniRule"/>
</dbReference>
<feature type="domain" description="TRNA-binding" evidence="17">
    <location>
        <begin position="43"/>
        <end position="156"/>
    </location>
</feature>
<dbReference type="InterPro" id="IPR033714">
    <property type="entry name" value="tRNA_bind_bactPheRS"/>
</dbReference>
<evidence type="ECO:0000256" key="12">
    <source>
        <dbReference type="ARBA" id="ARBA00022917"/>
    </source>
</evidence>
<dbReference type="SUPFAM" id="SSF46955">
    <property type="entry name" value="Putative DNA-binding domain"/>
    <property type="match status" value="1"/>
</dbReference>
<dbReference type="GO" id="GO:0000287">
    <property type="term" value="F:magnesium ion binding"/>
    <property type="evidence" value="ECO:0007669"/>
    <property type="project" value="UniProtKB-UniRule"/>
</dbReference>
<dbReference type="PROSITE" id="PS51483">
    <property type="entry name" value="B5"/>
    <property type="match status" value="1"/>
</dbReference>
<feature type="binding site" evidence="15">
    <location>
        <position position="468"/>
    </location>
    <ligand>
        <name>Mg(2+)</name>
        <dbReference type="ChEBI" id="CHEBI:18420"/>
        <note>shared with alpha subunit</note>
    </ligand>
</feature>
<dbReference type="SMART" id="SM00896">
    <property type="entry name" value="FDX-ACB"/>
    <property type="match status" value="1"/>
</dbReference>
<dbReference type="InterPro" id="IPR004532">
    <property type="entry name" value="Phe-tRNA-ligase_IIc_bsu_bact"/>
</dbReference>
<comment type="similarity">
    <text evidence="2 15">Belongs to the phenylalanyl-tRNA synthetase beta subunit family. Type 1 subfamily.</text>
</comment>
<keyword evidence="21" id="KW-1185">Reference proteome</keyword>
<dbReference type="GO" id="GO:0004826">
    <property type="term" value="F:phenylalanine-tRNA ligase activity"/>
    <property type="evidence" value="ECO:0007669"/>
    <property type="project" value="UniProtKB-UniRule"/>
</dbReference>
<evidence type="ECO:0000256" key="11">
    <source>
        <dbReference type="ARBA" id="ARBA00022884"/>
    </source>
</evidence>
<dbReference type="PROSITE" id="PS51447">
    <property type="entry name" value="FDX_ACB"/>
    <property type="match status" value="1"/>
</dbReference>
<evidence type="ECO:0000256" key="3">
    <source>
        <dbReference type="ARBA" id="ARBA00011209"/>
    </source>
</evidence>
<dbReference type="CDD" id="cd02796">
    <property type="entry name" value="tRNA_bind_bactPheRS"/>
    <property type="match status" value="1"/>
</dbReference>
<comment type="subcellular location">
    <subcellularLocation>
        <location evidence="1 15">Cytoplasm</location>
    </subcellularLocation>
</comment>
<dbReference type="Gene3D" id="3.30.70.380">
    <property type="entry name" value="Ferrodoxin-fold anticodon-binding domain"/>
    <property type="match status" value="1"/>
</dbReference>
<comment type="cofactor">
    <cofactor evidence="15">
        <name>Mg(2+)</name>
        <dbReference type="ChEBI" id="CHEBI:18420"/>
    </cofactor>
    <text evidence="15">Binds 2 magnesium ions per tetramer.</text>
</comment>
<evidence type="ECO:0000313" key="21">
    <source>
        <dbReference type="Proteomes" id="UP000576082"/>
    </source>
</evidence>
<dbReference type="InterPro" id="IPR036690">
    <property type="entry name" value="Fdx_antiC-bd_sf"/>
</dbReference>
<dbReference type="GO" id="GO:0009328">
    <property type="term" value="C:phenylalanine-tRNA ligase complex"/>
    <property type="evidence" value="ECO:0007669"/>
    <property type="project" value="TreeGrafter"/>
</dbReference>
<proteinExistence type="inferred from homology"/>
<comment type="subunit">
    <text evidence="3 15">Tetramer of two alpha and two beta subunits.</text>
</comment>
<dbReference type="Pfam" id="PF03484">
    <property type="entry name" value="B5"/>
    <property type="match status" value="1"/>
</dbReference>
<dbReference type="InterPro" id="IPR012340">
    <property type="entry name" value="NA-bd_OB-fold"/>
</dbReference>
<dbReference type="SUPFAM" id="SSF50249">
    <property type="entry name" value="Nucleic acid-binding proteins"/>
    <property type="match status" value="1"/>
</dbReference>
<dbReference type="RefSeq" id="WP_169655753.1">
    <property type="nucleotide sequence ID" value="NZ_JABANE010000010.1"/>
</dbReference>
<evidence type="ECO:0000313" key="20">
    <source>
        <dbReference type="EMBL" id="NME67416.1"/>
    </source>
</evidence>
<dbReference type="Pfam" id="PF01588">
    <property type="entry name" value="tRNA_bind"/>
    <property type="match status" value="1"/>
</dbReference>
<dbReference type="CDD" id="cd00769">
    <property type="entry name" value="PheRS_beta_core"/>
    <property type="match status" value="1"/>
</dbReference>
<dbReference type="Gene3D" id="3.50.40.10">
    <property type="entry name" value="Phenylalanyl-trna Synthetase, Chain B, domain 3"/>
    <property type="match status" value="1"/>
</dbReference>
<dbReference type="SUPFAM" id="SSF56037">
    <property type="entry name" value="PheT/TilS domain"/>
    <property type="match status" value="1"/>
</dbReference>
<dbReference type="InterPro" id="IPR005147">
    <property type="entry name" value="tRNA_synthase_B5-dom"/>
</dbReference>
<dbReference type="GO" id="GO:0005524">
    <property type="term" value="F:ATP binding"/>
    <property type="evidence" value="ECO:0007669"/>
    <property type="project" value="UniProtKB-UniRule"/>
</dbReference>
<dbReference type="InterPro" id="IPR041616">
    <property type="entry name" value="PheRS_beta_core"/>
</dbReference>
<dbReference type="Pfam" id="PF03147">
    <property type="entry name" value="FDX-ACB"/>
    <property type="match status" value="1"/>
</dbReference>
<sequence length="809" mass="89690">MKISLNWLKGLIDIEDKTPQEIDELLTSSGLEVEGIGEVEEVKGGLKGLVIGEVLECEQHSNADKLRVTKVDIGGKEPVQIVCGAPNVAKGQKVVVATVGAELYPSPTESFKIKKGKIRGEVSLGMICAEDEIGLGTSHDGIMVLDTDMANGTPAAKYFGLENDQVFEIGLTPNRVDGSSHYGAARDLKVLLDREIKQATKAELIENFKVDNTSTSVKVNVQAEEACPRYTGLTISGITIKESPKWIKQRLNSIGLAPINNVVDITNFVLHELGQPLHAFDLAKVTGNEVNVKFATEGAKFTTLDEAERELKGNDLMIANASEDMCIAGVFGGLDSGVTEGTTSIFLESAYFHPDFVRKTSQQHSIKTDSSFRFERGCDPNMCITALKYAAMLIKEYAGGEISSEIVDIYPTPIENFIIDVKFKNVDRLIGQHIPQDRIISILEGLEISILERTEETIKVSVPPYRVDVQREADIIEEILRIYGFNSVALDESLSTDFLASFPKKDKQILQTKVTEMLAGSGCFEIMTNSLTTSKYSTSLADIDESKDVKILNILSADLDVMRQSMLFSGLEVIDRNIRRQQKNIKAFEFGKTYHKGEEGYTEKEHLTLFVSGTSSDESWIRKAVNADFHTISSIVERIFERLNIQGISKEYVKNDTFSYGLTYTARKQVIATVGMVNPKAAKLAGVKTEVFFADIDWSALVKMYSADYKFKELPKFPEVRRDLSLVLNNKATFASIQEIAKKTERKLLKGVNVFDVYEGKHLAQGLKSYSVSFILQDENKTLNDKTIDKCMTALIKAFENQLGAVIRK</sequence>
<dbReference type="SMART" id="SM00874">
    <property type="entry name" value="B5"/>
    <property type="match status" value="1"/>
</dbReference>
<keyword evidence="13 15" id="KW-0030">Aminoacyl-tRNA synthetase</keyword>
<dbReference type="AlphaFoldDB" id="A0A7X9P0Q5"/>
<dbReference type="InterPro" id="IPR009061">
    <property type="entry name" value="DNA-bd_dom_put_sf"/>
</dbReference>
<evidence type="ECO:0000256" key="16">
    <source>
        <dbReference type="PROSITE-ProRule" id="PRU00209"/>
    </source>
</evidence>
<feature type="domain" description="B5" evidence="19">
    <location>
        <begin position="414"/>
        <end position="490"/>
    </location>
</feature>
<evidence type="ECO:0000256" key="7">
    <source>
        <dbReference type="ARBA" id="ARBA00022723"/>
    </source>
</evidence>
<keyword evidence="11 16" id="KW-0694">RNA-binding</keyword>
<accession>A0A7X9P0Q5</accession>
<evidence type="ECO:0000256" key="14">
    <source>
        <dbReference type="ARBA" id="ARBA00049255"/>
    </source>
</evidence>
<gene>
    <name evidence="15" type="primary">pheT</name>
    <name evidence="20" type="ORF">HHU12_05515</name>
</gene>
<dbReference type="InterPro" id="IPR045060">
    <property type="entry name" value="Phe-tRNA-ligase_IIc_bsu"/>
</dbReference>
<feature type="binding site" evidence="15">
    <location>
        <position position="477"/>
    </location>
    <ligand>
        <name>Mg(2+)</name>
        <dbReference type="ChEBI" id="CHEBI:18420"/>
        <note>shared with alpha subunit</note>
    </ligand>
</feature>
<evidence type="ECO:0000256" key="8">
    <source>
        <dbReference type="ARBA" id="ARBA00022741"/>
    </source>
</evidence>
<evidence type="ECO:0000256" key="5">
    <source>
        <dbReference type="ARBA" id="ARBA00022555"/>
    </source>
</evidence>
<dbReference type="Proteomes" id="UP000576082">
    <property type="component" value="Unassembled WGS sequence"/>
</dbReference>
<dbReference type="PANTHER" id="PTHR10947:SF0">
    <property type="entry name" value="PHENYLALANINE--TRNA LIGASE BETA SUBUNIT"/>
    <property type="match status" value="1"/>
</dbReference>
<dbReference type="InterPro" id="IPR002547">
    <property type="entry name" value="tRNA-bd_dom"/>
</dbReference>
<keyword evidence="5 16" id="KW-0820">tRNA-binding</keyword>
<dbReference type="Gene3D" id="2.40.50.140">
    <property type="entry name" value="Nucleic acid-binding proteins"/>
    <property type="match status" value="1"/>
</dbReference>
<dbReference type="InterPro" id="IPR005121">
    <property type="entry name" value="Fdx_antiC-bd"/>
</dbReference>
<dbReference type="NCBIfam" id="TIGR00472">
    <property type="entry name" value="pheT_bact"/>
    <property type="match status" value="1"/>
</dbReference>
<evidence type="ECO:0000256" key="9">
    <source>
        <dbReference type="ARBA" id="ARBA00022840"/>
    </source>
</evidence>
<evidence type="ECO:0000256" key="1">
    <source>
        <dbReference type="ARBA" id="ARBA00004496"/>
    </source>
</evidence>
<dbReference type="InterPro" id="IPR020825">
    <property type="entry name" value="Phe-tRNA_synthase-like_B3/B4"/>
</dbReference>
<dbReference type="PROSITE" id="PS50886">
    <property type="entry name" value="TRBD"/>
    <property type="match status" value="1"/>
</dbReference>
<keyword evidence="7 15" id="KW-0479">Metal-binding</keyword>
<comment type="catalytic activity">
    <reaction evidence="14 15">
        <text>tRNA(Phe) + L-phenylalanine + ATP = L-phenylalanyl-tRNA(Phe) + AMP + diphosphate + H(+)</text>
        <dbReference type="Rhea" id="RHEA:19413"/>
        <dbReference type="Rhea" id="RHEA-COMP:9668"/>
        <dbReference type="Rhea" id="RHEA-COMP:9699"/>
        <dbReference type="ChEBI" id="CHEBI:15378"/>
        <dbReference type="ChEBI" id="CHEBI:30616"/>
        <dbReference type="ChEBI" id="CHEBI:33019"/>
        <dbReference type="ChEBI" id="CHEBI:58095"/>
        <dbReference type="ChEBI" id="CHEBI:78442"/>
        <dbReference type="ChEBI" id="CHEBI:78531"/>
        <dbReference type="ChEBI" id="CHEBI:456215"/>
        <dbReference type="EC" id="6.1.1.20"/>
    </reaction>
</comment>
<keyword evidence="9 15" id="KW-0067">ATP-binding</keyword>
<feature type="binding site" evidence="15">
    <location>
        <position position="478"/>
    </location>
    <ligand>
        <name>Mg(2+)</name>
        <dbReference type="ChEBI" id="CHEBI:18420"/>
        <note>shared with alpha subunit</note>
    </ligand>
</feature>